<evidence type="ECO:0000313" key="2">
    <source>
        <dbReference type="Proteomes" id="UP001417504"/>
    </source>
</evidence>
<organism evidence="1 2">
    <name type="scientific">Stephania japonica</name>
    <dbReference type="NCBI Taxonomy" id="461633"/>
    <lineage>
        <taxon>Eukaryota</taxon>
        <taxon>Viridiplantae</taxon>
        <taxon>Streptophyta</taxon>
        <taxon>Embryophyta</taxon>
        <taxon>Tracheophyta</taxon>
        <taxon>Spermatophyta</taxon>
        <taxon>Magnoliopsida</taxon>
        <taxon>Ranunculales</taxon>
        <taxon>Menispermaceae</taxon>
        <taxon>Menispermoideae</taxon>
        <taxon>Cissampelideae</taxon>
        <taxon>Stephania</taxon>
    </lineage>
</organism>
<dbReference type="Proteomes" id="UP001417504">
    <property type="component" value="Unassembled WGS sequence"/>
</dbReference>
<proteinExistence type="predicted"/>
<evidence type="ECO:0000313" key="1">
    <source>
        <dbReference type="EMBL" id="KAK9096540.1"/>
    </source>
</evidence>
<dbReference type="InterPro" id="IPR021109">
    <property type="entry name" value="Peptidase_aspartic_dom_sf"/>
</dbReference>
<accession>A0AAP0HUN4</accession>
<gene>
    <name evidence="1" type="ORF">Sjap_022037</name>
</gene>
<dbReference type="EMBL" id="JBBNAE010000009">
    <property type="protein sequence ID" value="KAK9096540.1"/>
    <property type="molecule type" value="Genomic_DNA"/>
</dbReference>
<comment type="caution">
    <text evidence="1">The sequence shown here is derived from an EMBL/GenBank/DDBJ whole genome shotgun (WGS) entry which is preliminary data.</text>
</comment>
<reference evidence="1 2" key="1">
    <citation type="submission" date="2024-01" db="EMBL/GenBank/DDBJ databases">
        <title>Genome assemblies of Stephania.</title>
        <authorList>
            <person name="Yang L."/>
        </authorList>
    </citation>
    <scope>NUCLEOTIDE SEQUENCE [LARGE SCALE GENOMIC DNA]</scope>
    <source>
        <strain evidence="1">QJT</strain>
        <tissue evidence="1">Leaf</tissue>
    </source>
</reference>
<name>A0AAP0HUN4_9MAGN</name>
<keyword evidence="2" id="KW-1185">Reference proteome</keyword>
<protein>
    <submittedName>
        <fullName evidence="1">Uncharacterized protein</fullName>
    </submittedName>
</protein>
<sequence length="110" mass="12525">MDEQICEVEDEADFDPFASKVQDDAEVEIYGVARKVLMRLGGLEFLVNFSVINEGLCEINTMLLGISFLYKAKVDIDVYNGTVTFRISNREVLYINGRLSIKKQPKVTKR</sequence>
<dbReference type="AlphaFoldDB" id="A0AAP0HUN4"/>
<dbReference type="Gene3D" id="2.40.70.10">
    <property type="entry name" value="Acid Proteases"/>
    <property type="match status" value="1"/>
</dbReference>